<evidence type="ECO:0000256" key="3">
    <source>
        <dbReference type="ARBA" id="ARBA00023002"/>
    </source>
</evidence>
<dbReference type="Pfam" id="PF04422">
    <property type="entry name" value="FrhB_FdhB_N"/>
    <property type="match status" value="1"/>
</dbReference>
<evidence type="ECO:0000256" key="4">
    <source>
        <dbReference type="ARBA" id="ARBA00023004"/>
    </source>
</evidence>
<protein>
    <submittedName>
        <fullName evidence="7">Coenzyme F420 hydrogenase/dehydrogenase, beta subunit C-terminal domain</fullName>
    </submittedName>
</protein>
<dbReference type="GO" id="GO:0052592">
    <property type="term" value="F:oxidoreductase activity, acting on CH or CH2 groups, with an iron-sulfur protein as acceptor"/>
    <property type="evidence" value="ECO:0007669"/>
    <property type="project" value="TreeGrafter"/>
</dbReference>
<feature type="domain" description="4Fe-4S ferredoxin-type" evidence="6">
    <location>
        <begin position="39"/>
        <end position="72"/>
    </location>
</feature>
<keyword evidence="3" id="KW-0560">Oxidoreductase</keyword>
<evidence type="ECO:0000256" key="1">
    <source>
        <dbReference type="ARBA" id="ARBA00001974"/>
    </source>
</evidence>
<dbReference type="PANTHER" id="PTHR31332:SF6">
    <property type="entry name" value="FORMATE DEHYDROGENASE SUBUNIT BETA"/>
    <property type="match status" value="1"/>
</dbReference>
<dbReference type="Gene3D" id="3.30.70.20">
    <property type="match status" value="1"/>
</dbReference>
<dbReference type="KEGG" id="caml:H6X83_03935"/>
<evidence type="ECO:0000313" key="8">
    <source>
        <dbReference type="Proteomes" id="UP000516046"/>
    </source>
</evidence>
<dbReference type="InterPro" id="IPR017896">
    <property type="entry name" value="4Fe4S_Fe-S-bd"/>
</dbReference>
<evidence type="ECO:0000259" key="6">
    <source>
        <dbReference type="PROSITE" id="PS51379"/>
    </source>
</evidence>
<accession>A0A7G9WJD1</accession>
<comment type="cofactor">
    <cofactor evidence="1">
        <name>FAD</name>
        <dbReference type="ChEBI" id="CHEBI:57692"/>
    </cofactor>
</comment>
<keyword evidence="2" id="KW-0479">Metal-binding</keyword>
<dbReference type="InterPro" id="IPR017900">
    <property type="entry name" value="4Fe4S_Fe_S_CS"/>
</dbReference>
<dbReference type="GO" id="GO:0051536">
    <property type="term" value="F:iron-sulfur cluster binding"/>
    <property type="evidence" value="ECO:0007669"/>
    <property type="project" value="UniProtKB-KW"/>
</dbReference>
<dbReference type="AlphaFoldDB" id="A0A7G9WJD1"/>
<dbReference type="Pfam" id="PF04432">
    <property type="entry name" value="FrhB_FdhB_C"/>
    <property type="match status" value="1"/>
</dbReference>
<dbReference type="GO" id="GO:0046872">
    <property type="term" value="F:metal ion binding"/>
    <property type="evidence" value="ECO:0007669"/>
    <property type="project" value="UniProtKB-KW"/>
</dbReference>
<dbReference type="SUPFAM" id="SSF54862">
    <property type="entry name" value="4Fe-4S ferredoxins"/>
    <property type="match status" value="1"/>
</dbReference>
<dbReference type="Proteomes" id="UP000516046">
    <property type="component" value="Chromosome"/>
</dbReference>
<keyword evidence="8" id="KW-1185">Reference proteome</keyword>
<evidence type="ECO:0000256" key="2">
    <source>
        <dbReference type="ARBA" id="ARBA00022723"/>
    </source>
</evidence>
<sequence length="399" mass="44304">MSYYTLKKEILDNHLCAACGLCAAVCPEKALILTDSMEPHPVYLPTQVGKCIDCGFCEKVCPGYNTSTTESEQRIFGRARTSNECWTGIFTDCCQFTATEPSVLQHASSGAAGTVLAQTALKCGLADAMLVVGRCCSEPWKPEAHFVTNPEDLPQYAQTTYCITPNLQMLQNCSFQKVGIIGLPCQIQGIQKLLNQQDSPYLRQTASKVKLLIELACSSNTQQAGTEHIIKNELHISLSDIENVRYRDGQYPGEFAVYTKEHQKVTYPFHSMVTDFTAFKNNRCNVCPDWWSGLADISLCDGNPNVFALSRDGATAPRSTVVMTRTPLGKALVAEAIRRGLALTRPYHFINNLGLERKRQRYYSYVQKQNQKIPLAAHIDLTNSHILSDKEVLNSEVNA</sequence>
<feature type="domain" description="4Fe-4S ferredoxin-type" evidence="6">
    <location>
        <begin position="7"/>
        <end position="36"/>
    </location>
</feature>
<gene>
    <name evidence="7" type="ORF">H6X83_03935</name>
</gene>
<dbReference type="PANTHER" id="PTHR31332">
    <property type="entry name" value="7-HYDROXYMETHYL CHLOROPHYLL A REDUCTASE, CHLOROPLASTIC"/>
    <property type="match status" value="1"/>
</dbReference>
<name>A0A7G9WJD1_9FIRM</name>
<evidence type="ECO:0000256" key="5">
    <source>
        <dbReference type="ARBA" id="ARBA00023014"/>
    </source>
</evidence>
<keyword evidence="4" id="KW-0408">Iron</keyword>
<dbReference type="InterPro" id="IPR007525">
    <property type="entry name" value="FrhB_FdhB_C"/>
</dbReference>
<reference evidence="7 8" key="1">
    <citation type="submission" date="2020-08" db="EMBL/GenBank/DDBJ databases">
        <authorList>
            <person name="Ren C."/>
            <person name="Gu Y."/>
            <person name="Xu Y."/>
        </authorList>
    </citation>
    <scope>NUCLEOTIDE SEQUENCE [LARGE SCALE GENOMIC DNA]</scope>
    <source>
        <strain evidence="7 8">LBM18003</strain>
    </source>
</reference>
<dbReference type="InterPro" id="IPR007516">
    <property type="entry name" value="Co_F420_Hydgase/DH_bsu_N"/>
</dbReference>
<evidence type="ECO:0000313" key="7">
    <source>
        <dbReference type="EMBL" id="QNO18793.1"/>
    </source>
</evidence>
<organism evidence="7 8">
    <name type="scientific">Caproicibacterium amylolyticum</name>
    <dbReference type="NCBI Taxonomy" id="2766537"/>
    <lineage>
        <taxon>Bacteria</taxon>
        <taxon>Bacillati</taxon>
        <taxon>Bacillota</taxon>
        <taxon>Clostridia</taxon>
        <taxon>Eubacteriales</taxon>
        <taxon>Oscillospiraceae</taxon>
        <taxon>Caproicibacterium</taxon>
    </lineage>
</organism>
<keyword evidence="5" id="KW-0411">Iron-sulfur</keyword>
<dbReference type="InterPro" id="IPR045220">
    <property type="entry name" value="FRHB/FDHB/HCAR-like"/>
</dbReference>
<proteinExistence type="predicted"/>
<dbReference type="EMBL" id="CP060696">
    <property type="protein sequence ID" value="QNO18793.1"/>
    <property type="molecule type" value="Genomic_DNA"/>
</dbReference>
<dbReference type="PROSITE" id="PS51379">
    <property type="entry name" value="4FE4S_FER_2"/>
    <property type="match status" value="2"/>
</dbReference>
<dbReference type="RefSeq" id="WP_212507860.1">
    <property type="nucleotide sequence ID" value="NZ_CP060696.1"/>
</dbReference>
<dbReference type="PROSITE" id="PS00198">
    <property type="entry name" value="4FE4S_FER_1"/>
    <property type="match status" value="2"/>
</dbReference>